<name>A0AAP2E0S0_9BACT</name>
<keyword evidence="1" id="KW-1133">Transmembrane helix</keyword>
<dbReference type="EMBL" id="JAHESE010000017">
    <property type="protein sequence ID" value="MBT1709914.1"/>
    <property type="molecule type" value="Genomic_DNA"/>
</dbReference>
<dbReference type="Proteomes" id="UP001319080">
    <property type="component" value="Unassembled WGS sequence"/>
</dbReference>
<sequence>MLLELEHQGGDMLRVGSDAWTKDDILKLIGALRPAKERMFHKWIESHPALLGLLEWGQVPEEGPRYEPWLVAEPAFESFQDFIAPYLVESIGRGMNQSFVQRDFARVRRFLEVATLLVPTRAEEILARLAHLLDDQAQALERVESDKAPFDREWFGYITPDFIALLNGLPESHASLREWLSLCLVNLLAKKATVLNFSSNAYNCMLELRCAPPIRSVLISSYRTFKRLRYVLLASKVLGILVGLCILVYGLIVLVRIDPLNPFYPPGPETRTVLRRAEEEIPTIEETYCSYRNRLRTIVQKQLTPAGADSMRYILLTNPQVNNEHTLWHHAVPGTHLSNYKPTAARMLTIVNGSQYDAVLFVIGDSALYNGFLSRGESLRTSISMRDQVAFYVGNSWQSPGSIKRGVYPWTDVKAQYGIFTKVDTTTLVLLDKTYHLPAGTGKKNARVSLTTGNGGLQLMPDNVLLEKISQKRP</sequence>
<proteinExistence type="predicted"/>
<organism evidence="2 3">
    <name type="scientific">Dawidia cretensis</name>
    <dbReference type="NCBI Taxonomy" id="2782350"/>
    <lineage>
        <taxon>Bacteria</taxon>
        <taxon>Pseudomonadati</taxon>
        <taxon>Bacteroidota</taxon>
        <taxon>Cytophagia</taxon>
        <taxon>Cytophagales</taxon>
        <taxon>Chryseotaleaceae</taxon>
        <taxon>Dawidia</taxon>
    </lineage>
</organism>
<dbReference type="RefSeq" id="WP_254085491.1">
    <property type="nucleotide sequence ID" value="NZ_JAHESE010000017.1"/>
</dbReference>
<keyword evidence="3" id="KW-1185">Reference proteome</keyword>
<feature type="transmembrane region" description="Helical" evidence="1">
    <location>
        <begin position="230"/>
        <end position="255"/>
    </location>
</feature>
<gene>
    <name evidence="2" type="ORF">KK062_16835</name>
</gene>
<evidence type="ECO:0000313" key="3">
    <source>
        <dbReference type="Proteomes" id="UP001319080"/>
    </source>
</evidence>
<evidence type="ECO:0000256" key="1">
    <source>
        <dbReference type="SAM" id="Phobius"/>
    </source>
</evidence>
<keyword evidence="1" id="KW-0472">Membrane</keyword>
<accession>A0AAP2E0S0</accession>
<protein>
    <submittedName>
        <fullName evidence="2">Uncharacterized protein</fullName>
    </submittedName>
</protein>
<reference evidence="2 3" key="1">
    <citation type="submission" date="2021-05" db="EMBL/GenBank/DDBJ databases">
        <title>A Polyphasic approach of four new species of the genus Ohtaekwangia: Ohtaekwangia histidinii sp. nov., Ohtaekwangia cretensis sp. nov., Ohtaekwangia indiensis sp. nov., Ohtaekwangia reichenbachii sp. nov. from diverse environment.</title>
        <authorList>
            <person name="Octaviana S."/>
        </authorList>
    </citation>
    <scope>NUCLEOTIDE SEQUENCE [LARGE SCALE GENOMIC DNA]</scope>
    <source>
        <strain evidence="2 3">PWU5</strain>
    </source>
</reference>
<comment type="caution">
    <text evidence="2">The sequence shown here is derived from an EMBL/GenBank/DDBJ whole genome shotgun (WGS) entry which is preliminary data.</text>
</comment>
<keyword evidence="1" id="KW-0812">Transmembrane</keyword>
<dbReference type="AlphaFoldDB" id="A0AAP2E0S0"/>
<evidence type="ECO:0000313" key="2">
    <source>
        <dbReference type="EMBL" id="MBT1709914.1"/>
    </source>
</evidence>